<feature type="domain" description="TnsA endonuclease N-terminal" evidence="1">
    <location>
        <begin position="64"/>
        <end position="135"/>
    </location>
</feature>
<dbReference type="RefSeq" id="WP_086712135.1">
    <property type="nucleotide sequence ID" value="NZ_AP025493.1"/>
</dbReference>
<proteinExistence type="predicted"/>
<name>A0A5M9N8Z5_9VIBR</name>
<evidence type="ECO:0000313" key="3">
    <source>
        <dbReference type="Proteomes" id="UP000322521"/>
    </source>
</evidence>
<dbReference type="OrthoDB" id="6103242at2"/>
<dbReference type="GO" id="GO:0004519">
    <property type="term" value="F:endonuclease activity"/>
    <property type="evidence" value="ECO:0007669"/>
    <property type="project" value="UniProtKB-KW"/>
</dbReference>
<organism evidence="2 3">
    <name type="scientific">Vibrio gigantis</name>
    <dbReference type="NCBI Taxonomy" id="296199"/>
    <lineage>
        <taxon>Bacteria</taxon>
        <taxon>Pseudomonadati</taxon>
        <taxon>Pseudomonadota</taxon>
        <taxon>Gammaproteobacteria</taxon>
        <taxon>Vibrionales</taxon>
        <taxon>Vibrionaceae</taxon>
        <taxon>Vibrio</taxon>
    </lineage>
</organism>
<gene>
    <name evidence="2" type="ORF">F4W18_22495</name>
</gene>
<accession>A0A5M9N8Z5</accession>
<dbReference type="Proteomes" id="UP000322521">
    <property type="component" value="Unassembled WGS sequence"/>
</dbReference>
<sequence length="229" mass="26207">MSALPFLSIATLLELETAFDTPARNLTKSRGKNIHRYVSAKMGKRVTVESFLECAACYHFDFEPSIVRFCSQPIRFSYSLNGKTHTYVPDFLVQFDTGEYRLYEVKSDKESSKEEFHCEWEAKVQGAFEIGLDLELVVEEEILDVVIFNNLKLLHRYASRDNLNDFHQILLTTLKRNGTQTAKSLGHHLGLNGRKILPFLCDLLSRNLLQTSLETPLSLESEFELGCYA</sequence>
<dbReference type="InterPro" id="IPR014833">
    <property type="entry name" value="TnsA_N"/>
</dbReference>
<comment type="caution">
    <text evidence="2">The sequence shown here is derived from an EMBL/GenBank/DDBJ whole genome shotgun (WGS) entry which is preliminary data.</text>
</comment>
<keyword evidence="2" id="KW-0378">Hydrolase</keyword>
<keyword evidence="3" id="KW-1185">Reference proteome</keyword>
<reference evidence="2 3" key="1">
    <citation type="submission" date="2019-09" db="EMBL/GenBank/DDBJ databases">
        <title>Draft genome sequence of various Type strains from the CCUG.</title>
        <authorList>
            <person name="Pineiro-Iglesias B."/>
            <person name="Tunovic T."/>
            <person name="Unosson C."/>
            <person name="Inganas E."/>
            <person name="Ohlen M."/>
            <person name="Cardew S."/>
            <person name="Jensie-Markopoulos S."/>
            <person name="Salva-Serra F."/>
            <person name="Jaen-Luchoro D."/>
            <person name="Karlsson R."/>
            <person name="Svensson-Stadler L."/>
            <person name="Chun J."/>
            <person name="Moore E."/>
        </authorList>
    </citation>
    <scope>NUCLEOTIDE SEQUENCE [LARGE SCALE GENOMIC DNA]</scope>
    <source>
        <strain evidence="2 3">CCUG 56969T</strain>
    </source>
</reference>
<protein>
    <submittedName>
        <fullName evidence="2">Endonuclease</fullName>
    </submittedName>
</protein>
<dbReference type="AlphaFoldDB" id="A0A5M9N8Z5"/>
<dbReference type="Pfam" id="PF08722">
    <property type="entry name" value="Tn7_TnsA-like_N"/>
    <property type="match status" value="1"/>
</dbReference>
<evidence type="ECO:0000313" key="2">
    <source>
        <dbReference type="EMBL" id="KAA8666708.1"/>
    </source>
</evidence>
<keyword evidence="2" id="KW-0255">Endonuclease</keyword>
<keyword evidence="2" id="KW-0540">Nuclease</keyword>
<evidence type="ECO:0000259" key="1">
    <source>
        <dbReference type="Pfam" id="PF08722"/>
    </source>
</evidence>
<dbReference type="EMBL" id="VXJS01000017">
    <property type="protein sequence ID" value="KAA8666708.1"/>
    <property type="molecule type" value="Genomic_DNA"/>
</dbReference>